<feature type="repeat" description="TPR" evidence="3">
    <location>
        <begin position="90"/>
        <end position="123"/>
    </location>
</feature>
<dbReference type="RefSeq" id="WP_195169656.1">
    <property type="nucleotide sequence ID" value="NZ_CP062983.1"/>
</dbReference>
<dbReference type="PROSITE" id="PS50005">
    <property type="entry name" value="TPR"/>
    <property type="match status" value="2"/>
</dbReference>
<gene>
    <name evidence="4" type="ORF">G4Y79_18085</name>
</gene>
<dbReference type="KEGG" id="pmet:G4Y79_18085"/>
<sequence>MNRTTNATLTWNPRGALCQFRLQVFTARARQLATEFDYQGGIDLVDEALTWAPDSPELYTLHGELTLLLYEWNAALEDFNKALALDEDYAPAYFHRGILNYTMTDREQALADFQQYMTLAPDGEFYELAKQYSDQIQGELDTLDG</sequence>
<feature type="repeat" description="TPR" evidence="3">
    <location>
        <begin position="56"/>
        <end position="89"/>
    </location>
</feature>
<dbReference type="SMART" id="SM00028">
    <property type="entry name" value="TPR"/>
    <property type="match status" value="2"/>
</dbReference>
<evidence type="ECO:0000256" key="2">
    <source>
        <dbReference type="ARBA" id="ARBA00022803"/>
    </source>
</evidence>
<reference evidence="4 5" key="1">
    <citation type="submission" date="2020-02" db="EMBL/GenBank/DDBJ databases">
        <authorList>
            <person name="Zheng R.K."/>
            <person name="Sun C.M."/>
        </authorList>
    </citation>
    <scope>NUCLEOTIDE SEQUENCE [LARGE SCALE GENOMIC DNA]</scope>
    <source>
        <strain evidence="5">rifampicinis</strain>
    </source>
</reference>
<evidence type="ECO:0000256" key="1">
    <source>
        <dbReference type="ARBA" id="ARBA00022737"/>
    </source>
</evidence>
<evidence type="ECO:0000313" key="5">
    <source>
        <dbReference type="Proteomes" id="UP000594468"/>
    </source>
</evidence>
<dbReference type="InterPro" id="IPR019734">
    <property type="entry name" value="TPR_rpt"/>
</dbReference>
<dbReference type="EMBL" id="CP062983">
    <property type="protein sequence ID" value="QPC81584.1"/>
    <property type="molecule type" value="Genomic_DNA"/>
</dbReference>
<dbReference type="Proteomes" id="UP000594468">
    <property type="component" value="Chromosome"/>
</dbReference>
<dbReference type="InterPro" id="IPR050498">
    <property type="entry name" value="Ycf3"/>
</dbReference>
<protein>
    <submittedName>
        <fullName evidence="4">Tetratricopeptide repeat protein</fullName>
    </submittedName>
</protein>
<accession>A0A7S8IDQ2</accession>
<keyword evidence="1" id="KW-0677">Repeat</keyword>
<evidence type="ECO:0000313" key="4">
    <source>
        <dbReference type="EMBL" id="QPC81584.1"/>
    </source>
</evidence>
<evidence type="ECO:0000256" key="3">
    <source>
        <dbReference type="PROSITE-ProRule" id="PRU00339"/>
    </source>
</evidence>
<dbReference type="AlphaFoldDB" id="A0A7S8IDQ2"/>
<dbReference type="InterPro" id="IPR011990">
    <property type="entry name" value="TPR-like_helical_dom_sf"/>
</dbReference>
<dbReference type="PANTHER" id="PTHR44858:SF1">
    <property type="entry name" value="UDP-N-ACETYLGLUCOSAMINE--PEPTIDE N-ACETYLGLUCOSAMINYLTRANSFERASE SPINDLY-RELATED"/>
    <property type="match status" value="1"/>
</dbReference>
<dbReference type="SUPFAM" id="SSF48452">
    <property type="entry name" value="TPR-like"/>
    <property type="match status" value="1"/>
</dbReference>
<keyword evidence="5" id="KW-1185">Reference proteome</keyword>
<organism evidence="4 5">
    <name type="scientific">Phototrophicus methaneseepsis</name>
    <dbReference type="NCBI Taxonomy" id="2710758"/>
    <lineage>
        <taxon>Bacteria</taxon>
        <taxon>Bacillati</taxon>
        <taxon>Chloroflexota</taxon>
        <taxon>Candidatus Thermofontia</taxon>
        <taxon>Phototrophicales</taxon>
        <taxon>Phototrophicaceae</taxon>
        <taxon>Phototrophicus</taxon>
    </lineage>
</organism>
<dbReference type="PANTHER" id="PTHR44858">
    <property type="entry name" value="TETRATRICOPEPTIDE REPEAT PROTEIN 6"/>
    <property type="match status" value="1"/>
</dbReference>
<keyword evidence="2 3" id="KW-0802">TPR repeat</keyword>
<dbReference type="Gene3D" id="1.25.40.10">
    <property type="entry name" value="Tetratricopeptide repeat domain"/>
    <property type="match status" value="1"/>
</dbReference>
<dbReference type="Pfam" id="PF13414">
    <property type="entry name" value="TPR_11"/>
    <property type="match status" value="1"/>
</dbReference>
<name>A0A7S8IDQ2_9CHLR</name>
<proteinExistence type="predicted"/>